<dbReference type="Ensembl" id="ENSTNIT00000017856.1">
    <property type="protein sequence ID" value="ENSTNIP00000017635.1"/>
    <property type="gene ID" value="ENSTNIG00000014607.1"/>
</dbReference>
<dbReference type="Proteomes" id="UP000007303">
    <property type="component" value="Unassembled WGS sequence"/>
</dbReference>
<accession>H3DAU3</accession>
<evidence type="ECO:0000313" key="2">
    <source>
        <dbReference type="Ensembl" id="ENSTNIP00000017635.1"/>
    </source>
</evidence>
<feature type="region of interest" description="Disordered" evidence="1">
    <location>
        <begin position="1"/>
        <end position="22"/>
    </location>
</feature>
<evidence type="ECO:0000256" key="1">
    <source>
        <dbReference type="SAM" id="MobiDB-lite"/>
    </source>
</evidence>
<feature type="region of interest" description="Disordered" evidence="1">
    <location>
        <begin position="86"/>
        <end position="223"/>
    </location>
</feature>
<feature type="compositionally biased region" description="Basic and acidic residues" evidence="1">
    <location>
        <begin position="125"/>
        <end position="139"/>
    </location>
</feature>
<evidence type="ECO:0000313" key="3">
    <source>
        <dbReference type="Proteomes" id="UP000007303"/>
    </source>
</evidence>
<proteinExistence type="predicted"/>
<evidence type="ECO:0008006" key="4">
    <source>
        <dbReference type="Google" id="ProtNLM"/>
    </source>
</evidence>
<reference evidence="2" key="3">
    <citation type="submission" date="2025-09" db="UniProtKB">
        <authorList>
            <consortium name="Ensembl"/>
        </authorList>
    </citation>
    <scope>IDENTIFICATION</scope>
</reference>
<dbReference type="InParanoid" id="H3DAU3"/>
<dbReference type="AlphaFoldDB" id="H3DAU3"/>
<sequence>MHQSQEEQPASAAGGQQSPADLLTPAGCQLELRRNAVTDDYTLTAEVLGLGINENVHLGKKCLLIVMECMEGGELFNRIQARGDQAFTERDETEDPDGPVRVPRPRVGRCLSGSQAAHCAAAENRPQREDDDCPVHEPSLDQPVHGGPPHAPPHLPRVDRGQGAVGRREGGDDQRSGHHACGLRPGEDQGPGRVRQPSAQQETAEAGSGRRWRRSRGRGEAQGGDLCCRMRAEEQPHQPVEFVTSAHFFNHLCITGQQSQYFLLLGL</sequence>
<name>H3DAU3_TETNG</name>
<dbReference type="STRING" id="99883.ENSTNIP00000017635"/>
<protein>
    <recommendedName>
        <fullName evidence="4">Protein kinase domain-containing protein</fullName>
    </recommendedName>
</protein>
<organism evidence="2 3">
    <name type="scientific">Tetraodon nigroviridis</name>
    <name type="common">Spotted green pufferfish</name>
    <name type="synonym">Chelonodon nigroviridis</name>
    <dbReference type="NCBI Taxonomy" id="99883"/>
    <lineage>
        <taxon>Eukaryota</taxon>
        <taxon>Metazoa</taxon>
        <taxon>Chordata</taxon>
        <taxon>Craniata</taxon>
        <taxon>Vertebrata</taxon>
        <taxon>Euteleostomi</taxon>
        <taxon>Actinopterygii</taxon>
        <taxon>Neopterygii</taxon>
        <taxon>Teleostei</taxon>
        <taxon>Neoteleostei</taxon>
        <taxon>Acanthomorphata</taxon>
        <taxon>Eupercaria</taxon>
        <taxon>Tetraodontiformes</taxon>
        <taxon>Tetradontoidea</taxon>
        <taxon>Tetraodontidae</taxon>
        <taxon>Tetraodon</taxon>
    </lineage>
</organism>
<feature type="compositionally biased region" description="Polar residues" evidence="1">
    <location>
        <begin position="1"/>
        <end position="19"/>
    </location>
</feature>
<keyword evidence="3" id="KW-1185">Reference proteome</keyword>
<dbReference type="HOGENOM" id="CLU_1041931_0_0_1"/>
<reference evidence="3" key="1">
    <citation type="journal article" date="2004" name="Nature">
        <title>Genome duplication in the teleost fish Tetraodon nigroviridis reveals the early vertebrate proto-karyotype.</title>
        <authorList>
            <person name="Jaillon O."/>
            <person name="Aury J.-M."/>
            <person name="Brunet F."/>
            <person name="Petit J.-L."/>
            <person name="Stange-Thomann N."/>
            <person name="Mauceli E."/>
            <person name="Bouneau L."/>
            <person name="Fischer C."/>
            <person name="Ozouf-Costaz C."/>
            <person name="Bernot A."/>
            <person name="Nicaud S."/>
            <person name="Jaffe D."/>
            <person name="Fisher S."/>
            <person name="Lutfalla G."/>
            <person name="Dossat C."/>
            <person name="Segurens B."/>
            <person name="Dasilva C."/>
            <person name="Salanoubat M."/>
            <person name="Levy M."/>
            <person name="Boudet N."/>
            <person name="Castellano S."/>
            <person name="Anthouard V."/>
            <person name="Jubin C."/>
            <person name="Castelli V."/>
            <person name="Katinka M."/>
            <person name="Vacherie B."/>
            <person name="Biemont C."/>
            <person name="Skalli Z."/>
            <person name="Cattolico L."/>
            <person name="Poulain J."/>
            <person name="De Berardinis V."/>
            <person name="Cruaud C."/>
            <person name="Duprat S."/>
            <person name="Brottier P."/>
            <person name="Coutanceau J.-P."/>
            <person name="Gouzy J."/>
            <person name="Parra G."/>
            <person name="Lardier G."/>
            <person name="Chapple C."/>
            <person name="McKernan K.J."/>
            <person name="McEwan P."/>
            <person name="Bosak S."/>
            <person name="Kellis M."/>
            <person name="Volff J.-N."/>
            <person name="Guigo R."/>
            <person name="Zody M.C."/>
            <person name="Mesirov J."/>
            <person name="Lindblad-Toh K."/>
            <person name="Birren B."/>
            <person name="Nusbaum C."/>
            <person name="Kahn D."/>
            <person name="Robinson-Rechavi M."/>
            <person name="Laudet V."/>
            <person name="Schachter V."/>
            <person name="Quetier F."/>
            <person name="Saurin W."/>
            <person name="Scarpelli C."/>
            <person name="Wincker P."/>
            <person name="Lander E.S."/>
            <person name="Weissenbach J."/>
            <person name="Roest Crollius H."/>
        </authorList>
    </citation>
    <scope>NUCLEOTIDE SEQUENCE [LARGE SCALE GENOMIC DNA]</scope>
</reference>
<feature type="compositionally biased region" description="Basic and acidic residues" evidence="1">
    <location>
        <begin position="156"/>
        <end position="176"/>
    </location>
</feature>
<reference evidence="2" key="2">
    <citation type="submission" date="2025-08" db="UniProtKB">
        <authorList>
            <consortium name="Ensembl"/>
        </authorList>
    </citation>
    <scope>IDENTIFICATION</scope>
</reference>